<keyword evidence="3" id="KW-0238">DNA-binding</keyword>
<name>A0A383EFP4_9ZZZZ</name>
<dbReference type="SUPFAM" id="SSF75625">
    <property type="entry name" value="YebC-like"/>
    <property type="match status" value="1"/>
</dbReference>
<dbReference type="InterPro" id="IPR026564">
    <property type="entry name" value="Transcrip_reg_TACO1-like_dom3"/>
</dbReference>
<dbReference type="NCBIfam" id="NF009044">
    <property type="entry name" value="PRK12378.1"/>
    <property type="match status" value="1"/>
</dbReference>
<sequence>VVNARSANMPQATVERAIRRGTGEEPGAVYEEGSYEGYGPGGVAILVETLTDNKNRTVSDVRHVFAKHGGNLAEKGAVSWMFAQKGSLEVSEEAVSEDDLMMAVMDAGAEDIQDTGEVFEVLTSLESFEAVKQALDDTGISFGQASLAWIPQNYLEVVGAEADKIIRLLEGLEDLDDVQRVFSNFDILEEELQRLIA</sequence>
<gene>
    <name evidence="5" type="ORF">METZ01_LOCUS508014</name>
</gene>
<feature type="non-terminal residue" evidence="5">
    <location>
        <position position="1"/>
    </location>
</feature>
<dbReference type="GO" id="GO:0003677">
    <property type="term" value="F:DNA binding"/>
    <property type="evidence" value="ECO:0007669"/>
    <property type="project" value="UniProtKB-KW"/>
</dbReference>
<evidence type="ECO:0000256" key="2">
    <source>
        <dbReference type="ARBA" id="ARBA00022490"/>
    </source>
</evidence>
<dbReference type="EMBL" id="UINC01225198">
    <property type="protein sequence ID" value="SVE55160.1"/>
    <property type="molecule type" value="Genomic_DNA"/>
</dbReference>
<dbReference type="NCBIfam" id="TIGR01033">
    <property type="entry name" value="YebC/PmpR family DNA-binding transcriptional regulator"/>
    <property type="match status" value="1"/>
</dbReference>
<keyword evidence="2" id="KW-0963">Cytoplasm</keyword>
<dbReference type="InterPro" id="IPR002876">
    <property type="entry name" value="Transcrip_reg_TACO1-like"/>
</dbReference>
<dbReference type="InterPro" id="IPR029072">
    <property type="entry name" value="YebC-like"/>
</dbReference>
<dbReference type="Gene3D" id="3.30.70.980">
    <property type="match status" value="2"/>
</dbReference>
<dbReference type="PANTHER" id="PTHR12532:SF6">
    <property type="entry name" value="TRANSCRIPTIONAL REGULATORY PROTEIN YEBC-RELATED"/>
    <property type="match status" value="1"/>
</dbReference>
<dbReference type="AlphaFoldDB" id="A0A383EFP4"/>
<reference evidence="5" key="1">
    <citation type="submission" date="2018-05" db="EMBL/GenBank/DDBJ databases">
        <authorList>
            <person name="Lanie J.A."/>
            <person name="Ng W.-L."/>
            <person name="Kazmierczak K.M."/>
            <person name="Andrzejewski T.M."/>
            <person name="Davidsen T.M."/>
            <person name="Wayne K.J."/>
            <person name="Tettelin H."/>
            <person name="Glass J.I."/>
            <person name="Rusch D."/>
            <person name="Podicherti R."/>
            <person name="Tsui H.-C.T."/>
            <person name="Winkler M.E."/>
        </authorList>
    </citation>
    <scope>NUCLEOTIDE SEQUENCE</scope>
</reference>
<dbReference type="InterPro" id="IPR017856">
    <property type="entry name" value="Integrase-like_N"/>
</dbReference>
<comment type="similarity">
    <text evidence="1">Belongs to the TACO1 family.</text>
</comment>
<evidence type="ECO:0000259" key="4">
    <source>
        <dbReference type="Pfam" id="PF01709"/>
    </source>
</evidence>
<dbReference type="PANTHER" id="PTHR12532">
    <property type="entry name" value="TRANSLATIONAL ACTIVATOR OF CYTOCHROME C OXIDASE 1"/>
    <property type="match status" value="1"/>
</dbReference>
<evidence type="ECO:0000256" key="1">
    <source>
        <dbReference type="ARBA" id="ARBA00008724"/>
    </source>
</evidence>
<dbReference type="GO" id="GO:0005829">
    <property type="term" value="C:cytosol"/>
    <property type="evidence" value="ECO:0007669"/>
    <property type="project" value="TreeGrafter"/>
</dbReference>
<dbReference type="Pfam" id="PF01709">
    <property type="entry name" value="Transcrip_reg"/>
    <property type="match status" value="1"/>
</dbReference>
<feature type="domain" description="TACO1/YebC-like second and third" evidence="4">
    <location>
        <begin position="30"/>
        <end position="185"/>
    </location>
</feature>
<evidence type="ECO:0000256" key="3">
    <source>
        <dbReference type="ARBA" id="ARBA00023125"/>
    </source>
</evidence>
<accession>A0A383EFP4</accession>
<evidence type="ECO:0000313" key="5">
    <source>
        <dbReference type="EMBL" id="SVE55160.1"/>
    </source>
</evidence>
<dbReference type="Gene3D" id="1.10.10.200">
    <property type="match status" value="1"/>
</dbReference>
<organism evidence="5">
    <name type="scientific">marine metagenome</name>
    <dbReference type="NCBI Taxonomy" id="408172"/>
    <lineage>
        <taxon>unclassified sequences</taxon>
        <taxon>metagenomes</taxon>
        <taxon>ecological metagenomes</taxon>
    </lineage>
</organism>
<proteinExistence type="inferred from homology"/>
<protein>
    <recommendedName>
        <fullName evidence="4">TACO1/YebC-like second and third domain-containing protein</fullName>
    </recommendedName>
</protein>
<dbReference type="InterPro" id="IPR048300">
    <property type="entry name" value="TACO1_YebC-like_2nd/3rd_dom"/>
</dbReference>